<feature type="signal peptide" evidence="1">
    <location>
        <begin position="1"/>
        <end position="19"/>
    </location>
</feature>
<dbReference type="Proteomes" id="UP001250932">
    <property type="component" value="Unassembled WGS sequence"/>
</dbReference>
<reference evidence="2 3" key="1">
    <citation type="journal article" date="2023" name="ISME J.">
        <title>Cultivation and genomic characterization of novel and ubiquitous marine nitrite-oxidizing bacteria from the Nitrospirales.</title>
        <authorList>
            <person name="Mueller A.J."/>
            <person name="Daebeler A."/>
            <person name="Herbold C.W."/>
            <person name="Kirkegaard R.H."/>
            <person name="Daims H."/>
        </authorList>
    </citation>
    <scope>NUCLEOTIDE SEQUENCE [LARGE SCALE GENOMIC DNA]</scope>
    <source>
        <strain evidence="2 3">EB</strain>
    </source>
</reference>
<dbReference type="InterPro" id="IPR052022">
    <property type="entry name" value="26kDa_periplasmic_antigen"/>
</dbReference>
<accession>A0ABU3KC90</accession>
<dbReference type="PANTHER" id="PTHR34387:SF2">
    <property type="entry name" value="SLR1258 PROTEIN"/>
    <property type="match status" value="1"/>
</dbReference>
<feature type="chain" id="PRO_5045253414" evidence="1">
    <location>
        <begin position="20"/>
        <end position="254"/>
    </location>
</feature>
<organism evidence="2 3">
    <name type="scientific">Candidatus Nitronereus thalassa</name>
    <dbReference type="NCBI Taxonomy" id="3020898"/>
    <lineage>
        <taxon>Bacteria</taxon>
        <taxon>Pseudomonadati</taxon>
        <taxon>Nitrospirota</taxon>
        <taxon>Nitrospiria</taxon>
        <taxon>Nitrospirales</taxon>
        <taxon>Nitrospiraceae</taxon>
        <taxon>Candidatus Nitronereus</taxon>
    </lineage>
</organism>
<gene>
    <name evidence="2" type="ORF">PPG34_16190</name>
</gene>
<dbReference type="RefSeq" id="WP_313834478.1">
    <property type="nucleotide sequence ID" value="NZ_JAQOUE010000002.1"/>
</dbReference>
<name>A0ABU3KC90_9BACT</name>
<sequence length="254" mass="27544">MKLPATILMVMMSVPFAWGNDAHVDPSILNVSARGTIQLAPDTAIVNFSVETAGESFEQVVSDNRDRMERVMAALIALGIPEERIQTTSFDITPQYAPPPRRRSDEPIKYEPPKILGYTARNGLKAEVRDLVKVGAVADRALKAGANHFNGIQWIVRDQHPVYLQALAQAAKKAKEKAKILAQSLDVQLVGLLTVQEGGISVPELRRSYAKASMLMADGGAESSVPMSPGEIKVEAQVTLLYKIGPTQGMTDVP</sequence>
<comment type="caution">
    <text evidence="2">The sequence shown here is derived from an EMBL/GenBank/DDBJ whole genome shotgun (WGS) entry which is preliminary data.</text>
</comment>
<keyword evidence="1" id="KW-0732">Signal</keyword>
<evidence type="ECO:0000313" key="2">
    <source>
        <dbReference type="EMBL" id="MDT7043892.1"/>
    </source>
</evidence>
<dbReference type="Gene3D" id="3.30.70.2970">
    <property type="entry name" value="Protein of unknown function (DUF541), domain 2"/>
    <property type="match status" value="1"/>
</dbReference>
<proteinExistence type="predicted"/>
<dbReference type="InterPro" id="IPR007497">
    <property type="entry name" value="SIMPL/DUF541"/>
</dbReference>
<protein>
    <submittedName>
        <fullName evidence="2">SIMPL domain-containing protein</fullName>
    </submittedName>
</protein>
<dbReference type="EMBL" id="JAQOUE010000002">
    <property type="protein sequence ID" value="MDT7043892.1"/>
    <property type="molecule type" value="Genomic_DNA"/>
</dbReference>
<evidence type="ECO:0000256" key="1">
    <source>
        <dbReference type="SAM" id="SignalP"/>
    </source>
</evidence>
<evidence type="ECO:0000313" key="3">
    <source>
        <dbReference type="Proteomes" id="UP001250932"/>
    </source>
</evidence>
<dbReference type="Pfam" id="PF04402">
    <property type="entry name" value="SIMPL"/>
    <property type="match status" value="1"/>
</dbReference>
<keyword evidence="3" id="KW-1185">Reference proteome</keyword>
<dbReference type="PANTHER" id="PTHR34387">
    <property type="entry name" value="SLR1258 PROTEIN"/>
    <property type="match status" value="1"/>
</dbReference>
<dbReference type="Gene3D" id="3.30.110.170">
    <property type="entry name" value="Protein of unknown function (DUF541), domain 1"/>
    <property type="match status" value="1"/>
</dbReference>